<sequence length="252" mass="26429">TTGDADSDTDTDSDTDSDADTDADTDVDTDLDADADSDTAGEAEAEGEGSDGEPDAAADAETEGEASGEICDNEIDDDGDRLVDCADLDCFPDVACGVSDLEELGHPGFAPCGRAVVFTTADSRATCELGPPAFSEWTIDWRCDVAAFSGTLTFFCPPAPAPGEPDSVWVRYHARATLPPDESIPPGTHISYAVDYEWRNSTSYPGGGETSGGFHTHTDGVWGQPVELVGYHLIGCSEGSAHSDVWFVVEKS</sequence>
<feature type="non-terminal residue" evidence="2">
    <location>
        <position position="252"/>
    </location>
</feature>
<organism evidence="2">
    <name type="scientific">marine sediment metagenome</name>
    <dbReference type="NCBI Taxonomy" id="412755"/>
    <lineage>
        <taxon>unclassified sequences</taxon>
        <taxon>metagenomes</taxon>
        <taxon>ecological metagenomes</taxon>
    </lineage>
</organism>
<evidence type="ECO:0000256" key="1">
    <source>
        <dbReference type="SAM" id="MobiDB-lite"/>
    </source>
</evidence>
<gene>
    <name evidence="2" type="ORF">S01H1_63498</name>
</gene>
<feature type="region of interest" description="Disordered" evidence="1">
    <location>
        <begin position="1"/>
        <end position="75"/>
    </location>
</feature>
<reference evidence="2" key="1">
    <citation type="journal article" date="2014" name="Front. Microbiol.">
        <title>High frequency of phylogenetically diverse reductive dehalogenase-homologous genes in deep subseafloor sedimentary metagenomes.</title>
        <authorList>
            <person name="Kawai M."/>
            <person name="Futagami T."/>
            <person name="Toyoda A."/>
            <person name="Takaki Y."/>
            <person name="Nishi S."/>
            <person name="Hori S."/>
            <person name="Arai W."/>
            <person name="Tsubouchi T."/>
            <person name="Morono Y."/>
            <person name="Uchiyama I."/>
            <person name="Ito T."/>
            <person name="Fujiyama A."/>
            <person name="Inagaki F."/>
            <person name="Takami H."/>
        </authorList>
    </citation>
    <scope>NUCLEOTIDE SEQUENCE</scope>
    <source>
        <strain evidence="2">Expedition CK06-06</strain>
    </source>
</reference>
<protein>
    <submittedName>
        <fullName evidence="2">Uncharacterized protein</fullName>
    </submittedName>
</protein>
<comment type="caution">
    <text evidence="2">The sequence shown here is derived from an EMBL/GenBank/DDBJ whole genome shotgun (WGS) entry which is preliminary data.</text>
</comment>
<dbReference type="AlphaFoldDB" id="X0WYS8"/>
<evidence type="ECO:0000313" key="2">
    <source>
        <dbReference type="EMBL" id="GAG36089.1"/>
    </source>
</evidence>
<proteinExistence type="predicted"/>
<feature type="non-terminal residue" evidence="2">
    <location>
        <position position="1"/>
    </location>
</feature>
<accession>X0WYS8</accession>
<name>X0WYS8_9ZZZZ</name>
<dbReference type="EMBL" id="BARS01041797">
    <property type="protein sequence ID" value="GAG36089.1"/>
    <property type="molecule type" value="Genomic_DNA"/>
</dbReference>